<evidence type="ECO:0000313" key="2">
    <source>
        <dbReference type="Proteomes" id="UP000299290"/>
    </source>
</evidence>
<name>A0A4D4KQR7_9ACTN</name>
<keyword evidence="2" id="KW-1185">Reference proteome</keyword>
<dbReference type="Proteomes" id="UP000299290">
    <property type="component" value="Unassembled WGS sequence"/>
</dbReference>
<comment type="caution">
    <text evidence="1">The sequence shown here is derived from an EMBL/GenBank/DDBJ whole genome shotgun (WGS) entry which is preliminary data.</text>
</comment>
<gene>
    <name evidence="1" type="ORF">SANT12839_096390</name>
</gene>
<organism evidence="1 2">
    <name type="scientific">Streptomyces antimycoticus</name>
    <dbReference type="NCBI Taxonomy" id="68175"/>
    <lineage>
        <taxon>Bacteria</taxon>
        <taxon>Bacillati</taxon>
        <taxon>Actinomycetota</taxon>
        <taxon>Actinomycetes</taxon>
        <taxon>Kitasatosporales</taxon>
        <taxon>Streptomycetaceae</taxon>
        <taxon>Streptomyces</taxon>
        <taxon>Streptomyces violaceusniger group</taxon>
    </lineage>
</organism>
<proteinExistence type="predicted"/>
<accession>A0A4D4KQR7</accession>
<dbReference type="EMBL" id="BJHV01000001">
    <property type="protein sequence ID" value="GDY48757.1"/>
    <property type="molecule type" value="Genomic_DNA"/>
</dbReference>
<reference evidence="1 2" key="1">
    <citation type="journal article" date="2020" name="Int. J. Syst. Evol. Microbiol.">
        <title>Reclassification of Streptomyces castelarensis and Streptomyces sporoclivatus as later heterotypic synonyms of Streptomyces antimycoticus.</title>
        <authorList>
            <person name="Komaki H."/>
            <person name="Tamura T."/>
        </authorList>
    </citation>
    <scope>NUCLEOTIDE SEQUENCE [LARGE SCALE GENOMIC DNA]</scope>
    <source>
        <strain evidence="1 2">NBRC 12839</strain>
    </source>
</reference>
<evidence type="ECO:0000313" key="1">
    <source>
        <dbReference type="EMBL" id="GDY48757.1"/>
    </source>
</evidence>
<dbReference type="AlphaFoldDB" id="A0A4D4KQR7"/>
<protein>
    <submittedName>
        <fullName evidence="1">Uncharacterized protein</fullName>
    </submittedName>
</protein>
<sequence length="101" mass="10049">MPEVDQVVGGLGCADDVVDVSAGAALDVLGGGRSARPVAGSAGRVGPPGARPVQVRGPTALNWCETPRGICMSTQELGGTITLCRSRQHPVGGTGQVVGET</sequence>